<dbReference type="GO" id="GO:0009423">
    <property type="term" value="P:chorismate biosynthetic process"/>
    <property type="evidence" value="ECO:0007669"/>
    <property type="project" value="UniProtKB-UniPathway"/>
</dbReference>
<evidence type="ECO:0000256" key="8">
    <source>
        <dbReference type="ARBA" id="ARBA00044633"/>
    </source>
</evidence>
<evidence type="ECO:0000313" key="11">
    <source>
        <dbReference type="Proteomes" id="UP000576209"/>
    </source>
</evidence>
<evidence type="ECO:0000256" key="7">
    <source>
        <dbReference type="ARBA" id="ARBA00030046"/>
    </source>
</evidence>
<proteinExistence type="inferred from homology"/>
<comment type="pathway">
    <text evidence="1">Metabolic intermediate biosynthesis; chorismate biosynthesis; chorismate from D-erythrose 4-phosphate and phosphoenolpyruvate: step 6/7.</text>
</comment>
<comment type="caution">
    <text evidence="10">The sequence shown here is derived from an EMBL/GenBank/DDBJ whole genome shotgun (WGS) entry which is preliminary data.</text>
</comment>
<evidence type="ECO:0000256" key="4">
    <source>
        <dbReference type="ARBA" id="ARBA00022605"/>
    </source>
</evidence>
<dbReference type="GO" id="GO:0008652">
    <property type="term" value="P:amino acid biosynthetic process"/>
    <property type="evidence" value="ECO:0007669"/>
    <property type="project" value="UniProtKB-KW"/>
</dbReference>
<evidence type="ECO:0000256" key="2">
    <source>
        <dbReference type="ARBA" id="ARBA00009948"/>
    </source>
</evidence>
<evidence type="ECO:0000259" key="9">
    <source>
        <dbReference type="Pfam" id="PF00275"/>
    </source>
</evidence>
<evidence type="ECO:0000313" key="10">
    <source>
        <dbReference type="EMBL" id="MBB4079098.1"/>
    </source>
</evidence>
<evidence type="ECO:0000256" key="3">
    <source>
        <dbReference type="ARBA" id="ARBA00012450"/>
    </source>
</evidence>
<dbReference type="RefSeq" id="WP_183495337.1">
    <property type="nucleotide sequence ID" value="NZ_JACIFF010000003.1"/>
</dbReference>
<feature type="domain" description="Enolpyruvate transferase" evidence="9">
    <location>
        <begin position="60"/>
        <end position="410"/>
    </location>
</feature>
<dbReference type="InterPro" id="IPR006264">
    <property type="entry name" value="EPSP_synthase"/>
</dbReference>
<evidence type="ECO:0000256" key="5">
    <source>
        <dbReference type="ARBA" id="ARBA00022679"/>
    </source>
</evidence>
<dbReference type="EMBL" id="JACIFF010000003">
    <property type="protein sequence ID" value="MBB4079098.1"/>
    <property type="molecule type" value="Genomic_DNA"/>
</dbReference>
<keyword evidence="5 10" id="KW-0808">Transferase</keyword>
<keyword evidence="6" id="KW-0057">Aromatic amino acid biosynthesis</keyword>
<dbReference type="GO" id="GO:0009073">
    <property type="term" value="P:aromatic amino acid family biosynthetic process"/>
    <property type="evidence" value="ECO:0007669"/>
    <property type="project" value="UniProtKB-KW"/>
</dbReference>
<dbReference type="UniPathway" id="UPA00053">
    <property type="reaction ID" value="UER00089"/>
</dbReference>
<dbReference type="Pfam" id="PF00275">
    <property type="entry name" value="EPSP_synthase"/>
    <property type="match status" value="1"/>
</dbReference>
<keyword evidence="4" id="KW-0028">Amino-acid biosynthesis</keyword>
<dbReference type="PANTHER" id="PTHR21090">
    <property type="entry name" value="AROM/DEHYDROQUINATE SYNTHASE"/>
    <property type="match status" value="1"/>
</dbReference>
<comment type="catalytic activity">
    <reaction evidence="8">
        <text>3-phosphoshikimate + phosphoenolpyruvate = 5-O-(1-carboxyvinyl)-3-phosphoshikimate + phosphate</text>
        <dbReference type="Rhea" id="RHEA:21256"/>
        <dbReference type="ChEBI" id="CHEBI:43474"/>
        <dbReference type="ChEBI" id="CHEBI:57701"/>
        <dbReference type="ChEBI" id="CHEBI:58702"/>
        <dbReference type="ChEBI" id="CHEBI:145989"/>
        <dbReference type="EC" id="2.5.1.19"/>
    </reaction>
    <physiologicalReaction direction="left-to-right" evidence="8">
        <dbReference type="Rhea" id="RHEA:21257"/>
    </physiologicalReaction>
</comment>
<dbReference type="Proteomes" id="UP000576209">
    <property type="component" value="Unassembled WGS sequence"/>
</dbReference>
<dbReference type="InterPro" id="IPR013792">
    <property type="entry name" value="RNA3'P_cycl/enolpyr_Trfase_a/b"/>
</dbReference>
<dbReference type="PANTHER" id="PTHR21090:SF5">
    <property type="entry name" value="PENTAFUNCTIONAL AROM POLYPEPTIDE"/>
    <property type="match status" value="1"/>
</dbReference>
<protein>
    <recommendedName>
        <fullName evidence="3">3-phosphoshikimate 1-carboxyvinyltransferase</fullName>
        <ecNumber evidence="3">2.5.1.19</ecNumber>
    </recommendedName>
    <alternativeName>
        <fullName evidence="7">5-enolpyruvylshikimate-3-phosphate synthase</fullName>
    </alternativeName>
</protein>
<dbReference type="SUPFAM" id="SSF55205">
    <property type="entry name" value="EPT/RTPC-like"/>
    <property type="match status" value="1"/>
</dbReference>
<keyword evidence="11" id="KW-1185">Reference proteome</keyword>
<gene>
    <name evidence="10" type="ORF">GGR28_001715</name>
</gene>
<dbReference type="InterPro" id="IPR036968">
    <property type="entry name" value="Enolpyruvate_Tfrase_sf"/>
</dbReference>
<comment type="similarity">
    <text evidence="2">Belongs to the EPSP synthase family.</text>
</comment>
<evidence type="ECO:0000256" key="6">
    <source>
        <dbReference type="ARBA" id="ARBA00023141"/>
    </source>
</evidence>
<name>A0A840EAQ8_9BACT</name>
<organism evidence="10 11">
    <name type="scientific">Neolewinella aquimaris</name>
    <dbReference type="NCBI Taxonomy" id="1835722"/>
    <lineage>
        <taxon>Bacteria</taxon>
        <taxon>Pseudomonadati</taxon>
        <taxon>Bacteroidota</taxon>
        <taxon>Saprospiria</taxon>
        <taxon>Saprospirales</taxon>
        <taxon>Lewinellaceae</taxon>
        <taxon>Neolewinella</taxon>
    </lineage>
</organism>
<accession>A0A840EAQ8</accession>
<dbReference type="AlphaFoldDB" id="A0A840EAQ8"/>
<sequence length="423" mass="46210">MNAPLEITHPGGPLRGRVELTGSKSIANRALLIRALTPGGFAIKRLAAADDTVRLQRLIDSEEDTLDCGPAGTTYRFLTGYLCRRRGTQLLTGSQRMKERPIGILVEALRALGANIEYAEKEGFPPLRIGYSALDKTDRISIAANTSSQYISSLLMLAPTLPTGLKLTLEGDIVSLPYINMTLGLMSYFGIHHHWEGQTIVINPQYYQARDFTVEADWSAASYYYSLAAMAEAADLEIEGLFRDSLQGDSVVARLYEDFGVATEFTDTGIRLTKANGTAAPALFEHNFVECPDIAQTLMATCAGLGVQGLYSGLQTLFIKETDRVKAMKAELGKLGVSLYKIPPRMSGKTGIQYFAQEGEASFAGGTPTFATYHDHRMAMALAPLGLLHPVRIENPGVVEKSYPDFYEDLQLLGFAVREDSDT</sequence>
<dbReference type="PIRSF" id="PIRSF000505">
    <property type="entry name" value="EPSPS"/>
    <property type="match status" value="1"/>
</dbReference>
<reference evidence="10 11" key="1">
    <citation type="submission" date="2020-08" db="EMBL/GenBank/DDBJ databases">
        <title>Genomic Encyclopedia of Type Strains, Phase IV (KMG-IV): sequencing the most valuable type-strain genomes for metagenomic binning, comparative biology and taxonomic classification.</title>
        <authorList>
            <person name="Goeker M."/>
        </authorList>
    </citation>
    <scope>NUCLEOTIDE SEQUENCE [LARGE SCALE GENOMIC DNA]</scope>
    <source>
        <strain evidence="10 11">DSM 105137</strain>
    </source>
</reference>
<evidence type="ECO:0000256" key="1">
    <source>
        <dbReference type="ARBA" id="ARBA00004811"/>
    </source>
</evidence>
<dbReference type="EC" id="2.5.1.19" evidence="3"/>
<dbReference type="GO" id="GO:0003866">
    <property type="term" value="F:3-phosphoshikimate 1-carboxyvinyltransferase activity"/>
    <property type="evidence" value="ECO:0007669"/>
    <property type="project" value="UniProtKB-EC"/>
</dbReference>
<dbReference type="InterPro" id="IPR001986">
    <property type="entry name" value="Enolpyruvate_Tfrase_dom"/>
</dbReference>
<dbReference type="Gene3D" id="3.65.10.10">
    <property type="entry name" value="Enolpyruvate transferase domain"/>
    <property type="match status" value="4"/>
</dbReference>